<protein>
    <submittedName>
        <fullName evidence="2">HigA family addiction module antidote protein</fullName>
    </submittedName>
</protein>
<evidence type="ECO:0000256" key="1">
    <source>
        <dbReference type="ARBA" id="ARBA00023125"/>
    </source>
</evidence>
<dbReference type="InterPro" id="IPR010982">
    <property type="entry name" value="Lambda_DNA-bd_dom_sf"/>
</dbReference>
<dbReference type="InterPro" id="IPR013430">
    <property type="entry name" value="Toxin_antidote_HigA"/>
</dbReference>
<accession>A0A8E6QQ51</accession>
<dbReference type="SUPFAM" id="SSF47413">
    <property type="entry name" value="lambda repressor-like DNA-binding domains"/>
    <property type="match status" value="1"/>
</dbReference>
<dbReference type="NCBIfam" id="TIGR02607">
    <property type="entry name" value="antidote_HigA"/>
    <property type="match status" value="1"/>
</dbReference>
<keyword evidence="1" id="KW-0238">DNA-binding</keyword>
<reference evidence="2" key="1">
    <citation type="submission" date="2018-07" db="EMBL/GenBank/DDBJ databases">
        <authorList>
            <consortium name="GenomeTrakr network: Whole genome sequencing for foodborne pathogen traceback"/>
        </authorList>
    </citation>
    <scope>NUCLEOTIDE SEQUENCE</scope>
    <source>
        <strain evidence="2">CFSAN029871</strain>
    </source>
</reference>
<sequence length="83" mass="9890">MKTETAEPTTVGEMLLEEFLKPMGMSSRELADLMKITDKRIEDILMDYKKINKREGLLLAKIFQTDNDFWTRLQRAYFKWLRG</sequence>
<proteinExistence type="predicted"/>
<gene>
    <name evidence="2" type="ORF">XS00_18660</name>
</gene>
<dbReference type="AlphaFoldDB" id="A0A8E6QQ51"/>
<name>A0A8E6QQ51_SALER</name>
<dbReference type="PANTHER" id="PTHR36924">
    <property type="entry name" value="ANTITOXIN HIGA-1"/>
    <property type="match status" value="1"/>
</dbReference>
<dbReference type="PANTHER" id="PTHR36924:SF1">
    <property type="entry name" value="ANTITOXIN HIGA-1"/>
    <property type="match status" value="1"/>
</dbReference>
<dbReference type="GO" id="GO:0003677">
    <property type="term" value="F:DNA binding"/>
    <property type="evidence" value="ECO:0007669"/>
    <property type="project" value="UniProtKB-KW"/>
</dbReference>
<dbReference type="Gene3D" id="1.10.260.40">
    <property type="entry name" value="lambda repressor-like DNA-binding domains"/>
    <property type="match status" value="1"/>
</dbReference>
<evidence type="ECO:0000313" key="2">
    <source>
        <dbReference type="EMBL" id="QVS18180.1"/>
    </source>
</evidence>
<reference evidence="2" key="2">
    <citation type="submission" date="2021-05" db="EMBL/GenBank/DDBJ databases">
        <title>Whole genome PacBio Sequel sequence of Salmonella enterica subsp. enterica.</title>
        <authorList>
            <person name="Hoffmann M."/>
            <person name="Balkey M."/>
            <person name="Luo Y."/>
        </authorList>
    </citation>
    <scope>NUCLEOTIDE SEQUENCE</scope>
    <source>
        <strain evidence="2">CFSAN029871</strain>
    </source>
</reference>
<organism evidence="2">
    <name type="scientific">Salmonella enterica</name>
    <name type="common">Salmonella choleraesuis</name>
    <dbReference type="NCBI Taxonomy" id="28901"/>
    <lineage>
        <taxon>Bacteria</taxon>
        <taxon>Pseudomonadati</taxon>
        <taxon>Pseudomonadota</taxon>
        <taxon>Gammaproteobacteria</taxon>
        <taxon>Enterobacterales</taxon>
        <taxon>Enterobacteriaceae</taxon>
        <taxon>Salmonella</taxon>
    </lineage>
</organism>
<dbReference type="EMBL" id="CP074636">
    <property type="protein sequence ID" value="QVS18180.1"/>
    <property type="molecule type" value="Genomic_DNA"/>
</dbReference>